<protein>
    <submittedName>
        <fullName evidence="3">Uncharacterized protein</fullName>
    </submittedName>
</protein>
<evidence type="ECO:0000313" key="3">
    <source>
        <dbReference type="EMBL" id="CAI9285432.1"/>
    </source>
</evidence>
<reference evidence="3" key="1">
    <citation type="submission" date="2023-04" db="EMBL/GenBank/DDBJ databases">
        <authorList>
            <person name="Vijverberg K."/>
            <person name="Xiong W."/>
            <person name="Schranz E."/>
        </authorList>
    </citation>
    <scope>NUCLEOTIDE SEQUENCE</scope>
</reference>
<evidence type="ECO:0000256" key="2">
    <source>
        <dbReference type="SAM" id="Phobius"/>
    </source>
</evidence>
<feature type="compositionally biased region" description="Polar residues" evidence="1">
    <location>
        <begin position="149"/>
        <end position="179"/>
    </location>
</feature>
<dbReference type="AlphaFoldDB" id="A0AA36E7T4"/>
<feature type="transmembrane region" description="Helical" evidence="2">
    <location>
        <begin position="20"/>
        <end position="41"/>
    </location>
</feature>
<dbReference type="Proteomes" id="UP001177003">
    <property type="component" value="Chromosome 5"/>
</dbReference>
<sequence>MTRVGLKLLVMLSTTRLNFGLMAVVGCMVVATQVLIPKTWICDAAEQFGRKGTKEEYKDEGDYEQKLHSTTNKNSKLNMISGFTVSFCHNNMLCEDHSSLHPATSHEPETTQLQLVPLTDNSKELAVSRSEGNNDILLESKRQMRENEGISTKTNCAGVSDQRQGSNSKSVIELTNGSSEDTKEQSDSDTPENNSQYTTVYVGNLGLEVRPLNPKIYLYETSLEQLRAESCNKLKVKS</sequence>
<evidence type="ECO:0000256" key="1">
    <source>
        <dbReference type="SAM" id="MobiDB-lite"/>
    </source>
</evidence>
<proteinExistence type="predicted"/>
<keyword evidence="2" id="KW-0472">Membrane</keyword>
<evidence type="ECO:0000313" key="4">
    <source>
        <dbReference type="Proteomes" id="UP001177003"/>
    </source>
</evidence>
<feature type="compositionally biased region" description="Basic and acidic residues" evidence="1">
    <location>
        <begin position="138"/>
        <end position="148"/>
    </location>
</feature>
<organism evidence="3 4">
    <name type="scientific">Lactuca saligna</name>
    <name type="common">Willowleaf lettuce</name>
    <dbReference type="NCBI Taxonomy" id="75948"/>
    <lineage>
        <taxon>Eukaryota</taxon>
        <taxon>Viridiplantae</taxon>
        <taxon>Streptophyta</taxon>
        <taxon>Embryophyta</taxon>
        <taxon>Tracheophyta</taxon>
        <taxon>Spermatophyta</taxon>
        <taxon>Magnoliopsida</taxon>
        <taxon>eudicotyledons</taxon>
        <taxon>Gunneridae</taxon>
        <taxon>Pentapetalae</taxon>
        <taxon>asterids</taxon>
        <taxon>campanulids</taxon>
        <taxon>Asterales</taxon>
        <taxon>Asteraceae</taxon>
        <taxon>Cichorioideae</taxon>
        <taxon>Cichorieae</taxon>
        <taxon>Lactucinae</taxon>
        <taxon>Lactuca</taxon>
    </lineage>
</organism>
<accession>A0AA36E7T4</accession>
<dbReference type="PROSITE" id="PS51257">
    <property type="entry name" value="PROKAR_LIPOPROTEIN"/>
    <property type="match status" value="1"/>
</dbReference>
<name>A0AA36E7T4_LACSI</name>
<keyword evidence="4" id="KW-1185">Reference proteome</keyword>
<keyword evidence="2" id="KW-1133">Transmembrane helix</keyword>
<feature type="region of interest" description="Disordered" evidence="1">
    <location>
        <begin position="125"/>
        <end position="196"/>
    </location>
</feature>
<keyword evidence="2" id="KW-0812">Transmembrane</keyword>
<dbReference type="EMBL" id="OX465081">
    <property type="protein sequence ID" value="CAI9285432.1"/>
    <property type="molecule type" value="Genomic_DNA"/>
</dbReference>
<gene>
    <name evidence="3" type="ORF">LSALG_LOCUS24898</name>
</gene>